<dbReference type="InterPro" id="IPR008988">
    <property type="entry name" value="Transcriptional_repressor_C"/>
</dbReference>
<proteinExistence type="predicted"/>
<evidence type="ECO:0000313" key="3">
    <source>
        <dbReference type="Proteomes" id="UP000198611"/>
    </source>
</evidence>
<sequence>MESRGEYGGQWQLVVGIGLNLEQPAFGGRTSLRAAGLPVPRAEDLAVGLLSRILPTLPLVTADPGPWLDGWRQRDYYRGREVRVQGPEQIWEGRAAGIEADGALCLETAAGLERINGGDVSLREAQWTG</sequence>
<dbReference type="Proteomes" id="UP000198611">
    <property type="component" value="Unassembled WGS sequence"/>
</dbReference>
<name>A0A1I1UTJ9_9GAMM</name>
<dbReference type="InterPro" id="IPR003142">
    <property type="entry name" value="BPL_C"/>
</dbReference>
<gene>
    <name evidence="2" type="ORF">SAMN05660831_02194</name>
</gene>
<dbReference type="SUPFAM" id="SSF50037">
    <property type="entry name" value="C-terminal domain of transcriptional repressors"/>
    <property type="match status" value="1"/>
</dbReference>
<feature type="domain" description="Biotin protein ligase C-terminal" evidence="1">
    <location>
        <begin position="79"/>
        <end position="123"/>
    </location>
</feature>
<evidence type="ECO:0000313" key="2">
    <source>
        <dbReference type="EMBL" id="SFD73915.1"/>
    </source>
</evidence>
<dbReference type="EMBL" id="FOMJ01000008">
    <property type="protein sequence ID" value="SFD73915.1"/>
    <property type="molecule type" value="Genomic_DNA"/>
</dbReference>
<keyword evidence="2" id="KW-0436">Ligase</keyword>
<reference evidence="2 3" key="1">
    <citation type="submission" date="2016-10" db="EMBL/GenBank/DDBJ databases">
        <authorList>
            <person name="de Groot N.N."/>
        </authorList>
    </citation>
    <scope>NUCLEOTIDE SEQUENCE [LARGE SCALE GENOMIC DNA]</scope>
    <source>
        <strain evidence="2 3">HL3</strain>
    </source>
</reference>
<dbReference type="AlphaFoldDB" id="A0A1I1UTJ9"/>
<dbReference type="Gene3D" id="2.30.30.100">
    <property type="match status" value="1"/>
</dbReference>
<organism evidence="2 3">
    <name type="scientific">Thiohalospira halophila DSM 15071</name>
    <dbReference type="NCBI Taxonomy" id="1123397"/>
    <lineage>
        <taxon>Bacteria</taxon>
        <taxon>Pseudomonadati</taxon>
        <taxon>Pseudomonadota</taxon>
        <taxon>Gammaproteobacteria</taxon>
        <taxon>Thiohalospirales</taxon>
        <taxon>Thiohalospiraceae</taxon>
        <taxon>Thiohalospira</taxon>
    </lineage>
</organism>
<dbReference type="GO" id="GO:0016874">
    <property type="term" value="F:ligase activity"/>
    <property type="evidence" value="ECO:0007669"/>
    <property type="project" value="UniProtKB-KW"/>
</dbReference>
<dbReference type="STRING" id="1123397.SAMN05660831_02194"/>
<evidence type="ECO:0000259" key="1">
    <source>
        <dbReference type="Pfam" id="PF02237"/>
    </source>
</evidence>
<dbReference type="Pfam" id="PF02237">
    <property type="entry name" value="BPL_C"/>
    <property type="match status" value="1"/>
</dbReference>
<keyword evidence="3" id="KW-1185">Reference proteome</keyword>
<accession>A0A1I1UTJ9</accession>
<protein>
    <submittedName>
        <fullName evidence="2">Biotin protein ligase C terminal domain-containing protein</fullName>
    </submittedName>
</protein>